<dbReference type="Pfam" id="PF04972">
    <property type="entry name" value="BON"/>
    <property type="match status" value="2"/>
</dbReference>
<dbReference type="Proteomes" id="UP000292939">
    <property type="component" value="Chromosome"/>
</dbReference>
<dbReference type="InterPro" id="IPR007055">
    <property type="entry name" value="BON_dom"/>
</dbReference>
<dbReference type="KEGG" id="hgr:DW355_04265"/>
<accession>A0A4P6UHZ6</accession>
<feature type="domain" description="BON" evidence="2">
    <location>
        <begin position="135"/>
        <end position="202"/>
    </location>
</feature>
<dbReference type="RefSeq" id="WP_131278107.1">
    <property type="nucleotide sequence ID" value="NZ_CP031395.1"/>
</dbReference>
<keyword evidence="1" id="KW-0732">Signal</keyword>
<name>A0A4P6UHZ6_9BURK</name>
<proteinExistence type="predicted"/>
<dbReference type="PROSITE" id="PS50914">
    <property type="entry name" value="BON"/>
    <property type="match status" value="2"/>
</dbReference>
<sequence>MSTHRPFSRFAIPRAFCLGLAWSTAFVTLSGCAPLIVGGVVVATGLSVLDRRTTGTQLDDENIETRGMLRLKERLGDRAHVSIVSYNRQVLLTGEVLSEQDRQLAEQAIAGLDNVRSIINELAVLGHSTLTQQSSDVGVTMRVKTSMIDSRDLNAHVVKVVTERGVVYLMGRVTEREADRATDIARRTSGVQKVVRLFELISEEERLALENPGRKRPGQPAY</sequence>
<dbReference type="PANTHER" id="PTHR34606:SF4">
    <property type="entry name" value="OUTER MEMBRANE LIPOPROTEIN DOLP"/>
    <property type="match status" value="1"/>
</dbReference>
<dbReference type="AlphaFoldDB" id="A0A4P6UHZ6"/>
<feature type="domain" description="BON" evidence="2">
    <location>
        <begin position="59"/>
        <end position="126"/>
    </location>
</feature>
<evidence type="ECO:0000259" key="2">
    <source>
        <dbReference type="PROSITE" id="PS50914"/>
    </source>
</evidence>
<evidence type="ECO:0000313" key="4">
    <source>
        <dbReference type="Proteomes" id="UP000292939"/>
    </source>
</evidence>
<dbReference type="EMBL" id="CP031395">
    <property type="protein sequence ID" value="QBK04096.1"/>
    <property type="molecule type" value="Genomic_DNA"/>
</dbReference>
<dbReference type="Gene3D" id="3.30.1340.30">
    <property type="match status" value="1"/>
</dbReference>
<dbReference type="PANTHER" id="PTHR34606">
    <property type="entry name" value="BON DOMAIN-CONTAINING PROTEIN"/>
    <property type="match status" value="1"/>
</dbReference>
<dbReference type="InterPro" id="IPR051686">
    <property type="entry name" value="Lipoprotein_DolP"/>
</dbReference>
<organism evidence="3 4">
    <name type="scientific">Hylemonella gracilis</name>
    <dbReference type="NCBI Taxonomy" id="80880"/>
    <lineage>
        <taxon>Bacteria</taxon>
        <taxon>Pseudomonadati</taxon>
        <taxon>Pseudomonadota</taxon>
        <taxon>Betaproteobacteria</taxon>
        <taxon>Burkholderiales</taxon>
        <taxon>Comamonadaceae</taxon>
        <taxon>Hylemonella</taxon>
    </lineage>
</organism>
<dbReference type="PROSITE" id="PS51257">
    <property type="entry name" value="PROKAR_LIPOPROTEIN"/>
    <property type="match status" value="1"/>
</dbReference>
<evidence type="ECO:0000313" key="3">
    <source>
        <dbReference type="EMBL" id="QBK04096.1"/>
    </source>
</evidence>
<gene>
    <name evidence="3" type="ORF">DW355_04265</name>
</gene>
<dbReference type="SMART" id="SM00749">
    <property type="entry name" value="BON"/>
    <property type="match status" value="2"/>
</dbReference>
<protein>
    <submittedName>
        <fullName evidence="3">BON domain-containing protein</fullName>
    </submittedName>
</protein>
<evidence type="ECO:0000256" key="1">
    <source>
        <dbReference type="ARBA" id="ARBA00022729"/>
    </source>
</evidence>
<dbReference type="InterPro" id="IPR014004">
    <property type="entry name" value="Transpt-assoc_nodulatn_dom_bac"/>
</dbReference>
<reference evidence="3 4" key="1">
    <citation type="submission" date="2018-07" db="EMBL/GenBank/DDBJ databases">
        <title>Exploring interactions and the metabolic potential of the ultra-small soil bacteria Hylemonella gracilis.</title>
        <authorList>
            <person name="Tyc O."/>
            <person name="Kulkarni P."/>
            <person name="Gawehns F."/>
            <person name="Hundscheid M."/>
            <person name="Zweers H."/>
            <person name="Garbeva P."/>
        </authorList>
    </citation>
    <scope>NUCLEOTIDE SEQUENCE [LARGE SCALE GENOMIC DNA]</scope>
    <source>
        <strain evidence="3 4">NS1</strain>
    </source>
</reference>
<dbReference type="OrthoDB" id="5294487at2"/>